<name>A0A8F2DAE6_9CAUD</name>
<evidence type="ECO:0000313" key="4">
    <source>
        <dbReference type="Proteomes" id="UP000683422"/>
    </source>
</evidence>
<dbReference type="Pfam" id="PF24029">
    <property type="entry name" value="DUF7340"/>
    <property type="match status" value="1"/>
</dbReference>
<dbReference type="Pfam" id="PF24030">
    <property type="entry name" value="DUF7341"/>
    <property type="match status" value="1"/>
</dbReference>
<dbReference type="InterPro" id="IPR055765">
    <property type="entry name" value="DUF7341"/>
</dbReference>
<feature type="domain" description="DUF7340" evidence="1">
    <location>
        <begin position="149"/>
        <end position="210"/>
    </location>
</feature>
<dbReference type="Proteomes" id="UP000683422">
    <property type="component" value="Segment"/>
</dbReference>
<proteinExistence type="predicted"/>
<reference evidence="3" key="1">
    <citation type="submission" date="2021-04" db="EMBL/GenBank/DDBJ databases">
        <authorList>
            <person name="Barnhill K.B."/>
            <person name="Biggs A.M."/>
            <person name="Bland J."/>
            <person name="Choudhary H.M."/>
            <person name="Crogan R.E."/>
            <person name="Finocchiaro A.B."/>
            <person name="Franco V."/>
            <person name="Fuller T.A."/>
            <person name="Hanwacker C.G."/>
            <person name="Howard Z.E."/>
            <person name="Iqbal M."/>
            <person name="Mathew A.M."/>
            <person name="Miller S."/>
            <person name="Padhye S."/>
            <person name="Rainey E."/>
            <person name="Rodriguez A."/>
            <person name="Stewart E."/>
            <person name="Otero L.A."/>
            <person name="Chase M.A."/>
            <person name="Pollenz R.S."/>
            <person name="Garlena R.A."/>
            <person name="Russell D.A."/>
            <person name="Jacobs-Sera D."/>
            <person name="Hatfull G.F."/>
        </authorList>
    </citation>
    <scope>NUCLEOTIDE SEQUENCE</scope>
</reference>
<dbReference type="GeneID" id="80020536"/>
<dbReference type="EMBL" id="MZ028627">
    <property type="protein sequence ID" value="QWS68241.1"/>
    <property type="molecule type" value="Genomic_DNA"/>
</dbReference>
<protein>
    <submittedName>
        <fullName evidence="3">Ribbon-helix-helix DNA binding domain protein</fullName>
    </submittedName>
</protein>
<sequence>MAESEIHALTSELTYAVHRLIDPRLRLRSYREAGSIDLKREVHQIPSILEEVRLSLGGLEEGVSGAGTARSVPPLWMDALRWLNEIDYESRSWCRHHGITARPGARAATVLGALAAHKFRPQDERKVVNYTSHVTRWASEGVRLLGGARFGLRDTACPDCGTRTVRRQNAEGEWGTTEALEVSVEGARCLSCHRHWDASSFEHLGRILGCTPAPA</sequence>
<gene>
    <name evidence="3" type="primary">124</name>
    <name evidence="3" type="ORF">SEA_VANLEE_124</name>
</gene>
<dbReference type="KEGG" id="vg:80020536"/>
<dbReference type="InterPro" id="IPR055764">
    <property type="entry name" value="DUF7340"/>
</dbReference>
<keyword evidence="4" id="KW-1185">Reference proteome</keyword>
<dbReference type="RefSeq" id="YP_010755865.1">
    <property type="nucleotide sequence ID" value="NC_073474.1"/>
</dbReference>
<evidence type="ECO:0000259" key="2">
    <source>
        <dbReference type="Pfam" id="PF24030"/>
    </source>
</evidence>
<organism evidence="3 4">
    <name type="scientific">Gordonia phage VanLee</name>
    <dbReference type="NCBI Taxonomy" id="2845816"/>
    <lineage>
        <taxon>Viruses</taxon>
        <taxon>Duplodnaviria</taxon>
        <taxon>Heunggongvirae</taxon>
        <taxon>Uroviricota</taxon>
        <taxon>Caudoviricetes</taxon>
        <taxon>Kruegerviridae</taxon>
        <taxon>Vanleevirus</taxon>
        <taxon>Vanleevirus vanlee</taxon>
    </lineage>
</organism>
<accession>A0A8F2DAE6</accession>
<evidence type="ECO:0000259" key="1">
    <source>
        <dbReference type="Pfam" id="PF24029"/>
    </source>
</evidence>
<evidence type="ECO:0000313" key="3">
    <source>
        <dbReference type="EMBL" id="QWS68241.1"/>
    </source>
</evidence>
<feature type="domain" description="DUF7341" evidence="2">
    <location>
        <begin position="6"/>
        <end position="145"/>
    </location>
</feature>